<evidence type="ECO:0000256" key="2">
    <source>
        <dbReference type="RuleBase" id="RU003750"/>
    </source>
</evidence>
<name>A0ABS4GB64_9FIRM</name>
<evidence type="ECO:0000256" key="1">
    <source>
        <dbReference type="ARBA" id="ARBA00022679"/>
    </source>
</evidence>
<dbReference type="InterPro" id="IPR048254">
    <property type="entry name" value="CDP_ALCOHOL_P_TRANSF_CS"/>
</dbReference>
<evidence type="ECO:0000313" key="5">
    <source>
        <dbReference type="Proteomes" id="UP001519342"/>
    </source>
</evidence>
<dbReference type="Pfam" id="PF01066">
    <property type="entry name" value="CDP-OH_P_transf"/>
    <property type="match status" value="1"/>
</dbReference>
<sequence>MILLFVEPLSSLFFVLYIVCGATDILDGSIARKTKNTSAIGAIFDSVADFIFIMIMLFIMIPIIDMFFWIQLWLISISMIKAISLLTGFIKYYSLAFLHTYMNKITGVLLFAFPLLYYWFGISIVAALLCSFASIAAVEEMVINLTSNKLSYNIKSIFLK</sequence>
<feature type="transmembrane region" description="Helical" evidence="3">
    <location>
        <begin position="70"/>
        <end position="93"/>
    </location>
</feature>
<organism evidence="4 5">
    <name type="scientific">Sedimentibacter acidaminivorans</name>
    <dbReference type="NCBI Taxonomy" id="913099"/>
    <lineage>
        <taxon>Bacteria</taxon>
        <taxon>Bacillati</taxon>
        <taxon>Bacillota</taxon>
        <taxon>Tissierellia</taxon>
        <taxon>Sedimentibacter</taxon>
    </lineage>
</organism>
<dbReference type="InterPro" id="IPR000462">
    <property type="entry name" value="CDP-OH_P_trans"/>
</dbReference>
<keyword evidence="3" id="KW-1133">Transmembrane helix</keyword>
<accession>A0ABS4GB64</accession>
<reference evidence="4 5" key="1">
    <citation type="submission" date="2021-03" db="EMBL/GenBank/DDBJ databases">
        <title>Genomic Encyclopedia of Type Strains, Phase IV (KMG-IV): sequencing the most valuable type-strain genomes for metagenomic binning, comparative biology and taxonomic classification.</title>
        <authorList>
            <person name="Goeker M."/>
        </authorList>
    </citation>
    <scope>NUCLEOTIDE SEQUENCE [LARGE SCALE GENOMIC DNA]</scope>
    <source>
        <strain evidence="4 5">DSM 24004</strain>
    </source>
</reference>
<proteinExistence type="inferred from homology"/>
<dbReference type="GO" id="GO:0008444">
    <property type="term" value="F:CDP-diacylglycerol-glycerol-3-phosphate 3-phosphatidyltransferase activity"/>
    <property type="evidence" value="ECO:0007669"/>
    <property type="project" value="UniProtKB-EC"/>
</dbReference>
<comment type="similarity">
    <text evidence="2">Belongs to the CDP-alcohol phosphatidyltransferase class-I family.</text>
</comment>
<keyword evidence="5" id="KW-1185">Reference proteome</keyword>
<evidence type="ECO:0000256" key="3">
    <source>
        <dbReference type="SAM" id="Phobius"/>
    </source>
</evidence>
<dbReference type="InterPro" id="IPR043130">
    <property type="entry name" value="CDP-OH_PTrfase_TM_dom"/>
</dbReference>
<keyword evidence="3" id="KW-0812">Transmembrane</keyword>
<comment type="caution">
    <text evidence="4">The sequence shown here is derived from an EMBL/GenBank/DDBJ whole genome shotgun (WGS) entry which is preliminary data.</text>
</comment>
<dbReference type="EC" id="2.7.8.5" evidence="4"/>
<feature type="transmembrane region" description="Helical" evidence="3">
    <location>
        <begin position="105"/>
        <end position="138"/>
    </location>
</feature>
<gene>
    <name evidence="4" type="ORF">J2Z76_000630</name>
</gene>
<evidence type="ECO:0000313" key="4">
    <source>
        <dbReference type="EMBL" id="MBP1924777.1"/>
    </source>
</evidence>
<dbReference type="Gene3D" id="1.20.120.1760">
    <property type="match status" value="1"/>
</dbReference>
<protein>
    <submittedName>
        <fullName evidence="4">CDP-diacylglycerol--glycerol-3-phosphate 3-phosphatidyltransferase</fullName>
        <ecNumber evidence="4">2.7.8.5</ecNumber>
    </submittedName>
</protein>
<dbReference type="Proteomes" id="UP001519342">
    <property type="component" value="Unassembled WGS sequence"/>
</dbReference>
<feature type="transmembrane region" description="Helical" evidence="3">
    <location>
        <begin position="12"/>
        <end position="30"/>
    </location>
</feature>
<dbReference type="PROSITE" id="PS00379">
    <property type="entry name" value="CDP_ALCOHOL_P_TRANSF"/>
    <property type="match status" value="1"/>
</dbReference>
<keyword evidence="3" id="KW-0472">Membrane</keyword>
<dbReference type="EMBL" id="JAGGKS010000001">
    <property type="protein sequence ID" value="MBP1924777.1"/>
    <property type="molecule type" value="Genomic_DNA"/>
</dbReference>
<keyword evidence="1 2" id="KW-0808">Transferase</keyword>
<feature type="transmembrane region" description="Helical" evidence="3">
    <location>
        <begin position="42"/>
        <end position="64"/>
    </location>
</feature>